<protein>
    <submittedName>
        <fullName evidence="1">Uncharacterized protein</fullName>
    </submittedName>
</protein>
<comment type="caution">
    <text evidence="1">The sequence shown here is derived from an EMBL/GenBank/DDBJ whole genome shotgun (WGS) entry which is preliminary data.</text>
</comment>
<accession>A0A4Y2C1K3</accession>
<reference evidence="1 2" key="1">
    <citation type="journal article" date="2019" name="Sci. Rep.">
        <title>Orb-weaving spider Araneus ventricosus genome elucidates the spidroin gene catalogue.</title>
        <authorList>
            <person name="Kono N."/>
            <person name="Nakamura H."/>
            <person name="Ohtoshi R."/>
            <person name="Moran D.A.P."/>
            <person name="Shinohara A."/>
            <person name="Yoshida Y."/>
            <person name="Fujiwara M."/>
            <person name="Mori M."/>
            <person name="Tomita M."/>
            <person name="Arakawa K."/>
        </authorList>
    </citation>
    <scope>NUCLEOTIDE SEQUENCE [LARGE SCALE GENOMIC DNA]</scope>
</reference>
<dbReference type="AlphaFoldDB" id="A0A4Y2C1K3"/>
<evidence type="ECO:0000313" key="1">
    <source>
        <dbReference type="EMBL" id="GBL98208.1"/>
    </source>
</evidence>
<dbReference type="EMBL" id="BGPR01000137">
    <property type="protein sequence ID" value="GBL98208.1"/>
    <property type="molecule type" value="Genomic_DNA"/>
</dbReference>
<proteinExistence type="predicted"/>
<sequence length="125" mass="14210">MFFKPSDASAAPSPTCCKGGAHGHCFQSIRLNPSVPFTKRDKSYLLFKVSLSHQSFRSFLDSAASHWDAQLPNHWHSDADLFVCFVFLVGKNGQEMISRRAVSIRKLLRFPSAEEIVSDFRWFLD</sequence>
<gene>
    <name evidence="1" type="ORF">AVEN_268292_1</name>
</gene>
<organism evidence="1 2">
    <name type="scientific">Araneus ventricosus</name>
    <name type="common">Orbweaver spider</name>
    <name type="synonym">Epeira ventricosa</name>
    <dbReference type="NCBI Taxonomy" id="182803"/>
    <lineage>
        <taxon>Eukaryota</taxon>
        <taxon>Metazoa</taxon>
        <taxon>Ecdysozoa</taxon>
        <taxon>Arthropoda</taxon>
        <taxon>Chelicerata</taxon>
        <taxon>Arachnida</taxon>
        <taxon>Araneae</taxon>
        <taxon>Araneomorphae</taxon>
        <taxon>Entelegynae</taxon>
        <taxon>Araneoidea</taxon>
        <taxon>Araneidae</taxon>
        <taxon>Araneus</taxon>
    </lineage>
</organism>
<dbReference type="Proteomes" id="UP000499080">
    <property type="component" value="Unassembled WGS sequence"/>
</dbReference>
<keyword evidence="2" id="KW-1185">Reference proteome</keyword>
<evidence type="ECO:0000313" key="2">
    <source>
        <dbReference type="Proteomes" id="UP000499080"/>
    </source>
</evidence>
<name>A0A4Y2C1K3_ARAVE</name>